<evidence type="ECO:0000313" key="7">
    <source>
        <dbReference type="EMBL" id="RCH77503.1"/>
    </source>
</evidence>
<dbReference type="Proteomes" id="UP000253551">
    <property type="component" value="Unassembled WGS sequence"/>
</dbReference>
<keyword evidence="8" id="KW-1185">Reference proteome</keyword>
<evidence type="ECO:0000256" key="4">
    <source>
        <dbReference type="ARBA" id="ARBA00023136"/>
    </source>
</evidence>
<gene>
    <name evidence="7" type="ORF">CU098_006637</name>
</gene>
<evidence type="ECO:0000256" key="3">
    <source>
        <dbReference type="ARBA" id="ARBA00022989"/>
    </source>
</evidence>
<organism evidence="7 8">
    <name type="scientific">Rhizopus stolonifer</name>
    <name type="common">Rhizopus nigricans</name>
    <dbReference type="NCBI Taxonomy" id="4846"/>
    <lineage>
        <taxon>Eukaryota</taxon>
        <taxon>Fungi</taxon>
        <taxon>Fungi incertae sedis</taxon>
        <taxon>Mucoromycota</taxon>
        <taxon>Mucoromycotina</taxon>
        <taxon>Mucoromycetes</taxon>
        <taxon>Mucorales</taxon>
        <taxon>Mucorineae</taxon>
        <taxon>Rhizopodaceae</taxon>
        <taxon>Rhizopus</taxon>
    </lineage>
</organism>
<name>A0A367IIK1_RHIST</name>
<proteinExistence type="inferred from homology"/>
<evidence type="ECO:0000313" key="8">
    <source>
        <dbReference type="Proteomes" id="UP000253551"/>
    </source>
</evidence>
<dbReference type="InterPro" id="IPR018108">
    <property type="entry name" value="MCP_transmembrane"/>
</dbReference>
<feature type="non-terminal residue" evidence="7">
    <location>
        <position position="74"/>
    </location>
</feature>
<keyword evidence="4 5" id="KW-0472">Membrane</keyword>
<accession>A0A367IIK1</accession>
<comment type="caution">
    <text evidence="7">The sequence shown here is derived from an EMBL/GenBank/DDBJ whole genome shotgun (WGS) entry which is preliminary data.</text>
</comment>
<evidence type="ECO:0000256" key="2">
    <source>
        <dbReference type="ARBA" id="ARBA00022692"/>
    </source>
</evidence>
<reference evidence="7 8" key="1">
    <citation type="journal article" date="2018" name="G3 (Bethesda)">
        <title>Phylogenetic and Phylogenomic Definition of Rhizopus Species.</title>
        <authorList>
            <person name="Gryganskyi A.P."/>
            <person name="Golan J."/>
            <person name="Dolatabadi S."/>
            <person name="Mondo S."/>
            <person name="Robb S."/>
            <person name="Idnurm A."/>
            <person name="Muszewska A."/>
            <person name="Steczkiewicz K."/>
            <person name="Masonjones S."/>
            <person name="Liao H.L."/>
            <person name="Gajdeczka M.T."/>
            <person name="Anike F."/>
            <person name="Vuek A."/>
            <person name="Anishchenko I.M."/>
            <person name="Voigt K."/>
            <person name="de Hoog G.S."/>
            <person name="Smith M.E."/>
            <person name="Heitman J."/>
            <person name="Vilgalys R."/>
            <person name="Stajich J.E."/>
        </authorList>
    </citation>
    <scope>NUCLEOTIDE SEQUENCE [LARGE SCALE GENOMIC DNA]</scope>
    <source>
        <strain evidence="7 8">LSU 92-RS-03</strain>
    </source>
</reference>
<protein>
    <submittedName>
        <fullName evidence="7">Uncharacterized protein</fullName>
    </submittedName>
</protein>
<evidence type="ECO:0000256" key="5">
    <source>
        <dbReference type="PROSITE-ProRule" id="PRU00282"/>
    </source>
</evidence>
<dbReference type="Gene3D" id="1.50.40.10">
    <property type="entry name" value="Mitochondrial carrier domain"/>
    <property type="match status" value="1"/>
</dbReference>
<keyword evidence="3" id="KW-1133">Transmembrane helix</keyword>
<dbReference type="GO" id="GO:0016020">
    <property type="term" value="C:membrane"/>
    <property type="evidence" value="ECO:0007669"/>
    <property type="project" value="UniProtKB-SubCell"/>
</dbReference>
<dbReference type="EMBL" id="PJQM01008021">
    <property type="protein sequence ID" value="RCH77503.1"/>
    <property type="molecule type" value="Genomic_DNA"/>
</dbReference>
<comment type="subcellular location">
    <subcellularLocation>
        <location evidence="1">Membrane</location>
        <topology evidence="1">Multi-pass membrane protein</topology>
    </subcellularLocation>
</comment>
<dbReference type="AlphaFoldDB" id="A0A367IIK1"/>
<dbReference type="InterPro" id="IPR023395">
    <property type="entry name" value="MCP_dom_sf"/>
</dbReference>
<dbReference type="Pfam" id="PF00153">
    <property type="entry name" value="Mito_carr"/>
    <property type="match status" value="1"/>
</dbReference>
<keyword evidence="2 5" id="KW-0812">Transmembrane</keyword>
<keyword evidence="6" id="KW-0813">Transport</keyword>
<evidence type="ECO:0000256" key="1">
    <source>
        <dbReference type="ARBA" id="ARBA00004141"/>
    </source>
</evidence>
<dbReference type="STRING" id="4846.A0A367IIK1"/>
<dbReference type="PROSITE" id="PS50920">
    <property type="entry name" value="SOLCAR"/>
    <property type="match status" value="1"/>
</dbReference>
<feature type="repeat" description="Solcar" evidence="5">
    <location>
        <begin position="28"/>
        <end position="74"/>
    </location>
</feature>
<dbReference type="OrthoDB" id="1747031at2759"/>
<comment type="similarity">
    <text evidence="6">Belongs to the mitochondrial carrier (TC 2.A.29) family.</text>
</comment>
<sequence>MSETMAQKVDLTLDHEHRKQRVLSTAGSSSFEKIVSACTGAIVTMSFMNPLDVVKTRLQESSKTGINQYKGTMV</sequence>
<evidence type="ECO:0000256" key="6">
    <source>
        <dbReference type="RuleBase" id="RU000488"/>
    </source>
</evidence>
<dbReference type="SUPFAM" id="SSF103506">
    <property type="entry name" value="Mitochondrial carrier"/>
    <property type="match status" value="1"/>
</dbReference>